<proteinExistence type="predicted"/>
<name>A0ACB9BZ72_9ASTR</name>
<sequence length="183" mass="19927">MSPPKHHLSATGTGGKPPEQKSKFLQTCNRLSLYLKEKGSIRDLSFATGVSSARATTADLLSNIDDDGEKAETVLPQYVILESFCEAAKPKTGQMTIFYQGQVLVVDDVPADRARDLVLIANNGVDLESTSKAELLQGKDSELPIARRASLHKFLAKRKDRATVNQPQSQSPGSAEHTFDLNM</sequence>
<comment type="caution">
    <text evidence="1">The sequence shown here is derived from an EMBL/GenBank/DDBJ whole genome shotgun (WGS) entry which is preliminary data.</text>
</comment>
<reference evidence="1 2" key="2">
    <citation type="journal article" date="2022" name="Mol. Ecol. Resour.">
        <title>The genomes of chicory, endive, great burdock and yacon provide insights into Asteraceae paleo-polyploidization history and plant inulin production.</title>
        <authorList>
            <person name="Fan W."/>
            <person name="Wang S."/>
            <person name="Wang H."/>
            <person name="Wang A."/>
            <person name="Jiang F."/>
            <person name="Liu H."/>
            <person name="Zhao H."/>
            <person name="Xu D."/>
            <person name="Zhang Y."/>
        </authorList>
    </citation>
    <scope>NUCLEOTIDE SEQUENCE [LARGE SCALE GENOMIC DNA]</scope>
    <source>
        <strain evidence="2">cv. Yunnan</strain>
        <tissue evidence="1">Leaves</tissue>
    </source>
</reference>
<gene>
    <name evidence="1" type="ORF">L1987_67185</name>
</gene>
<protein>
    <submittedName>
        <fullName evidence="1">Uncharacterized protein</fullName>
    </submittedName>
</protein>
<keyword evidence="2" id="KW-1185">Reference proteome</keyword>
<reference evidence="2" key="1">
    <citation type="journal article" date="2022" name="Mol. Ecol. Resour.">
        <title>The genomes of chicory, endive, great burdock and yacon provide insights into Asteraceae palaeo-polyploidization history and plant inulin production.</title>
        <authorList>
            <person name="Fan W."/>
            <person name="Wang S."/>
            <person name="Wang H."/>
            <person name="Wang A."/>
            <person name="Jiang F."/>
            <person name="Liu H."/>
            <person name="Zhao H."/>
            <person name="Xu D."/>
            <person name="Zhang Y."/>
        </authorList>
    </citation>
    <scope>NUCLEOTIDE SEQUENCE [LARGE SCALE GENOMIC DNA]</scope>
    <source>
        <strain evidence="2">cv. Yunnan</strain>
    </source>
</reference>
<dbReference type="EMBL" id="CM042039">
    <property type="protein sequence ID" value="KAI3727371.1"/>
    <property type="molecule type" value="Genomic_DNA"/>
</dbReference>
<evidence type="ECO:0000313" key="2">
    <source>
        <dbReference type="Proteomes" id="UP001056120"/>
    </source>
</evidence>
<evidence type="ECO:0000313" key="1">
    <source>
        <dbReference type="EMBL" id="KAI3727371.1"/>
    </source>
</evidence>
<organism evidence="1 2">
    <name type="scientific">Smallanthus sonchifolius</name>
    <dbReference type="NCBI Taxonomy" id="185202"/>
    <lineage>
        <taxon>Eukaryota</taxon>
        <taxon>Viridiplantae</taxon>
        <taxon>Streptophyta</taxon>
        <taxon>Embryophyta</taxon>
        <taxon>Tracheophyta</taxon>
        <taxon>Spermatophyta</taxon>
        <taxon>Magnoliopsida</taxon>
        <taxon>eudicotyledons</taxon>
        <taxon>Gunneridae</taxon>
        <taxon>Pentapetalae</taxon>
        <taxon>asterids</taxon>
        <taxon>campanulids</taxon>
        <taxon>Asterales</taxon>
        <taxon>Asteraceae</taxon>
        <taxon>Asteroideae</taxon>
        <taxon>Heliantheae alliance</taxon>
        <taxon>Millerieae</taxon>
        <taxon>Smallanthus</taxon>
    </lineage>
</organism>
<dbReference type="Proteomes" id="UP001056120">
    <property type="component" value="Linkage Group LG22"/>
</dbReference>
<accession>A0ACB9BZ72</accession>